<reference evidence="2 3" key="1">
    <citation type="submission" date="2018-10" db="EMBL/GenBank/DDBJ databases">
        <title>Sinomicrobium pectinilyticum sp. nov., a pectinase-producing bacterium isolated from alkaline and saline soil, and emended description of the genus Sinomicrobium.</title>
        <authorList>
            <person name="Cheng B."/>
            <person name="Li C."/>
            <person name="Lai Q."/>
            <person name="Du M."/>
            <person name="Shao Z."/>
            <person name="Xu P."/>
            <person name="Yang C."/>
        </authorList>
    </citation>
    <scope>NUCLEOTIDE SEQUENCE [LARGE SCALE GENOMIC DNA]</scope>
    <source>
        <strain evidence="2 3">5DNS001</strain>
    </source>
</reference>
<dbReference type="Proteomes" id="UP000267469">
    <property type="component" value="Unassembled WGS sequence"/>
</dbReference>
<evidence type="ECO:0000313" key="2">
    <source>
        <dbReference type="EMBL" id="RNL78104.1"/>
    </source>
</evidence>
<evidence type="ECO:0000313" key="3">
    <source>
        <dbReference type="Proteomes" id="UP000267469"/>
    </source>
</evidence>
<gene>
    <name evidence="2" type="ORF">ED312_19760</name>
</gene>
<proteinExistence type="predicted"/>
<evidence type="ECO:0000256" key="1">
    <source>
        <dbReference type="SAM" id="MobiDB-lite"/>
    </source>
</evidence>
<protein>
    <submittedName>
        <fullName evidence="2">Uncharacterized protein</fullName>
    </submittedName>
</protein>
<sequence>MSPVGKLSPNTGQPKLQTEHISGKNLLPSSLTFPFPDKKTGNRGRFTQKSLLSTFHSVYFAL</sequence>
<organism evidence="2 3">
    <name type="scientific">Sinomicrobium pectinilyticum</name>
    <dbReference type="NCBI Taxonomy" id="1084421"/>
    <lineage>
        <taxon>Bacteria</taxon>
        <taxon>Pseudomonadati</taxon>
        <taxon>Bacteroidota</taxon>
        <taxon>Flavobacteriia</taxon>
        <taxon>Flavobacteriales</taxon>
        <taxon>Flavobacteriaceae</taxon>
        <taxon>Sinomicrobium</taxon>
    </lineage>
</organism>
<feature type="region of interest" description="Disordered" evidence="1">
    <location>
        <begin position="1"/>
        <end position="44"/>
    </location>
</feature>
<dbReference type="EMBL" id="RJTM01000137">
    <property type="protein sequence ID" value="RNL78104.1"/>
    <property type="molecule type" value="Genomic_DNA"/>
</dbReference>
<keyword evidence="3" id="KW-1185">Reference proteome</keyword>
<dbReference type="AlphaFoldDB" id="A0A3N0DR39"/>
<accession>A0A3N0DR39</accession>
<name>A0A3N0DR39_SINP1</name>
<comment type="caution">
    <text evidence="2">The sequence shown here is derived from an EMBL/GenBank/DDBJ whole genome shotgun (WGS) entry which is preliminary data.</text>
</comment>